<dbReference type="RefSeq" id="XP_001829540.1">
    <property type="nucleotide sequence ID" value="XM_001829488.1"/>
</dbReference>
<dbReference type="OrthoDB" id="2942377at2759"/>
<evidence type="ECO:0000256" key="1">
    <source>
        <dbReference type="SAM" id="Phobius"/>
    </source>
</evidence>
<evidence type="ECO:0000313" key="2">
    <source>
        <dbReference type="EMBL" id="EAU92500.1"/>
    </source>
</evidence>
<accession>A8N3G3</accession>
<dbReference type="Proteomes" id="UP000001861">
    <property type="component" value="Unassembled WGS sequence"/>
</dbReference>
<organism evidence="2 3">
    <name type="scientific">Coprinopsis cinerea (strain Okayama-7 / 130 / ATCC MYA-4618 / FGSC 9003)</name>
    <name type="common">Inky cap fungus</name>
    <name type="synonym">Hormographiella aspergillata</name>
    <dbReference type="NCBI Taxonomy" id="240176"/>
    <lineage>
        <taxon>Eukaryota</taxon>
        <taxon>Fungi</taxon>
        <taxon>Dikarya</taxon>
        <taxon>Basidiomycota</taxon>
        <taxon>Agaricomycotina</taxon>
        <taxon>Agaricomycetes</taxon>
        <taxon>Agaricomycetidae</taxon>
        <taxon>Agaricales</taxon>
        <taxon>Agaricineae</taxon>
        <taxon>Psathyrellaceae</taxon>
        <taxon>Coprinopsis</taxon>
    </lineage>
</organism>
<dbReference type="EMBL" id="AACS02000001">
    <property type="protein sequence ID" value="EAU92500.1"/>
    <property type="molecule type" value="Genomic_DNA"/>
</dbReference>
<evidence type="ECO:0000313" key="3">
    <source>
        <dbReference type="Proteomes" id="UP000001861"/>
    </source>
</evidence>
<keyword evidence="1" id="KW-1133">Transmembrane helix</keyword>
<comment type="caution">
    <text evidence="2">The sequence shown here is derived from an EMBL/GenBank/DDBJ whole genome shotgun (WGS) entry which is preliminary data.</text>
</comment>
<keyword evidence="3" id="KW-1185">Reference proteome</keyword>
<sequence>MLLRRALNLRLAPCLPRNALVKFRPSRPLHTTQPTQYHYDPRPPGLGAKIWYRRDGQPRSKLTGALFVGSALFAIAFLSAIDALDEYNQANYILLCLVFLQKTDITYATTDFTNGTETRNYFHALIRSVVDTSPDVIDEFFVEVDKVLQSGGSEAEQLYDLMRTCASEVHEMLKEIDPEINSLNLGVLILRKMDERVLAVADVVQAFNGGDDAEKVFMYHLIRETHTKDPAARGQDYDSIG</sequence>
<gene>
    <name evidence="2" type="ORF">CC1G_00719</name>
</gene>
<protein>
    <submittedName>
        <fullName evidence="2">Uncharacterized protein</fullName>
    </submittedName>
</protein>
<dbReference type="OMA" id="NHILLVM"/>
<name>A8N3G3_COPC7</name>
<proteinExistence type="predicted"/>
<dbReference type="VEuPathDB" id="FungiDB:CC1G_00719"/>
<dbReference type="AlphaFoldDB" id="A8N3G3"/>
<dbReference type="eggNOG" id="ENOG502RBNN">
    <property type="taxonomic scope" value="Eukaryota"/>
</dbReference>
<dbReference type="InParanoid" id="A8N3G3"/>
<reference evidence="2 3" key="1">
    <citation type="journal article" date="2010" name="Proc. Natl. Acad. Sci. U.S.A.">
        <title>Insights into evolution of multicellular fungi from the assembled chromosomes of the mushroom Coprinopsis cinerea (Coprinus cinereus).</title>
        <authorList>
            <person name="Stajich J.E."/>
            <person name="Wilke S.K."/>
            <person name="Ahren D."/>
            <person name="Au C.H."/>
            <person name="Birren B.W."/>
            <person name="Borodovsky M."/>
            <person name="Burns C."/>
            <person name="Canback B."/>
            <person name="Casselton L.A."/>
            <person name="Cheng C.K."/>
            <person name="Deng J."/>
            <person name="Dietrich F.S."/>
            <person name="Fargo D.C."/>
            <person name="Farman M.L."/>
            <person name="Gathman A.C."/>
            <person name="Goldberg J."/>
            <person name="Guigo R."/>
            <person name="Hoegger P.J."/>
            <person name="Hooker J.B."/>
            <person name="Huggins A."/>
            <person name="James T.Y."/>
            <person name="Kamada T."/>
            <person name="Kilaru S."/>
            <person name="Kodira C."/>
            <person name="Kues U."/>
            <person name="Kupfer D."/>
            <person name="Kwan H.S."/>
            <person name="Lomsadze A."/>
            <person name="Li W."/>
            <person name="Lilly W.W."/>
            <person name="Ma L.J."/>
            <person name="Mackey A.J."/>
            <person name="Manning G."/>
            <person name="Martin F."/>
            <person name="Muraguchi H."/>
            <person name="Natvig D.O."/>
            <person name="Palmerini H."/>
            <person name="Ramesh M.A."/>
            <person name="Rehmeyer C.J."/>
            <person name="Roe B.A."/>
            <person name="Shenoy N."/>
            <person name="Stanke M."/>
            <person name="Ter-Hovhannisyan V."/>
            <person name="Tunlid A."/>
            <person name="Velagapudi R."/>
            <person name="Vision T.J."/>
            <person name="Zeng Q."/>
            <person name="Zolan M.E."/>
            <person name="Pukkila P.J."/>
        </authorList>
    </citation>
    <scope>NUCLEOTIDE SEQUENCE [LARGE SCALE GENOMIC DNA]</scope>
    <source>
        <strain evidence="3">Okayama-7 / 130 / ATCC MYA-4618 / FGSC 9003</strain>
    </source>
</reference>
<keyword evidence="1" id="KW-0472">Membrane</keyword>
<dbReference type="GeneID" id="6005971"/>
<dbReference type="KEGG" id="cci:CC1G_00719"/>
<keyword evidence="1" id="KW-0812">Transmembrane</keyword>
<feature type="transmembrane region" description="Helical" evidence="1">
    <location>
        <begin position="62"/>
        <end position="81"/>
    </location>
</feature>